<dbReference type="ExpressionAtlas" id="A0A1D6HTP3">
    <property type="expression patterns" value="baseline and differential"/>
</dbReference>
<evidence type="ECO:0000256" key="1">
    <source>
        <dbReference type="ARBA" id="ARBA00005657"/>
    </source>
</evidence>
<dbReference type="EMBL" id="CM007650">
    <property type="protein sequence ID" value="ONM51749.1"/>
    <property type="molecule type" value="Genomic_DNA"/>
</dbReference>
<reference evidence="4" key="1">
    <citation type="submission" date="2015-12" db="EMBL/GenBank/DDBJ databases">
        <title>Update maize B73 reference genome by single molecule sequencing technologies.</title>
        <authorList>
            <consortium name="Maize Genome Sequencing Project"/>
            <person name="Ware D."/>
        </authorList>
    </citation>
    <scope>NUCLEOTIDE SEQUENCE [LARGE SCALE GENOMIC DNA]</scope>
    <source>
        <tissue evidence="4">Seedling</tissue>
    </source>
</reference>
<dbReference type="InterPro" id="IPR012340">
    <property type="entry name" value="NA-bd_OB-fold"/>
</dbReference>
<evidence type="ECO:0000313" key="4">
    <source>
        <dbReference type="EMBL" id="ONM51749.1"/>
    </source>
</evidence>
<dbReference type="GO" id="GO:0005840">
    <property type="term" value="C:ribosome"/>
    <property type="evidence" value="ECO:0007669"/>
    <property type="project" value="UniProtKB-KW"/>
</dbReference>
<dbReference type="PANTHER" id="PTHR11652">
    <property type="entry name" value="30S RIBOSOMAL PROTEIN S12 FAMILY MEMBER"/>
    <property type="match status" value="1"/>
</dbReference>
<dbReference type="AlphaFoldDB" id="A0A1D6HTP3"/>
<dbReference type="STRING" id="4577.A0A1D6HTP3"/>
<dbReference type="Gene3D" id="2.40.50.140">
    <property type="entry name" value="Nucleic acid-binding proteins"/>
    <property type="match status" value="1"/>
</dbReference>
<protein>
    <submittedName>
        <fullName evidence="4">40S ribosomal protein S23-2</fullName>
    </submittedName>
</protein>
<dbReference type="InterPro" id="IPR006032">
    <property type="entry name" value="Ribosomal_uS12"/>
</dbReference>
<dbReference type="GO" id="GO:0003735">
    <property type="term" value="F:structural constituent of ribosome"/>
    <property type="evidence" value="ECO:0007669"/>
    <property type="project" value="InterPro"/>
</dbReference>
<keyword evidence="3" id="KW-0687">Ribonucleoprotein</keyword>
<dbReference type="InParanoid" id="A0A1D6HTP3"/>
<dbReference type="Pfam" id="PF00164">
    <property type="entry name" value="Ribosom_S12_S23"/>
    <property type="match status" value="1"/>
</dbReference>
<dbReference type="PROSITE" id="PS00055">
    <property type="entry name" value="RIBOSOMAL_S12"/>
    <property type="match status" value="1"/>
</dbReference>
<keyword evidence="2 4" id="KW-0689">Ribosomal protein</keyword>
<gene>
    <name evidence="4" type="ORF">ZEAMMB73_Zm00001d018970</name>
</gene>
<dbReference type="SMR" id="A0A1D6HTP3"/>
<accession>A0A1D6HTP3</accession>
<dbReference type="GO" id="GO:1990904">
    <property type="term" value="C:ribonucleoprotein complex"/>
    <property type="evidence" value="ECO:0007669"/>
    <property type="project" value="UniProtKB-KW"/>
</dbReference>
<organism evidence="4">
    <name type="scientific">Zea mays</name>
    <name type="common">Maize</name>
    <dbReference type="NCBI Taxonomy" id="4577"/>
    <lineage>
        <taxon>Eukaryota</taxon>
        <taxon>Viridiplantae</taxon>
        <taxon>Streptophyta</taxon>
        <taxon>Embryophyta</taxon>
        <taxon>Tracheophyta</taxon>
        <taxon>Spermatophyta</taxon>
        <taxon>Magnoliopsida</taxon>
        <taxon>Liliopsida</taxon>
        <taxon>Poales</taxon>
        <taxon>Poaceae</taxon>
        <taxon>PACMAD clade</taxon>
        <taxon>Panicoideae</taxon>
        <taxon>Andropogonodae</taxon>
        <taxon>Andropogoneae</taxon>
        <taxon>Tripsacinae</taxon>
        <taxon>Zea</taxon>
    </lineage>
</organism>
<dbReference type="SUPFAM" id="SSF50249">
    <property type="entry name" value="Nucleic acid-binding proteins"/>
    <property type="match status" value="1"/>
</dbReference>
<evidence type="ECO:0000256" key="2">
    <source>
        <dbReference type="ARBA" id="ARBA00022980"/>
    </source>
</evidence>
<proteinExistence type="inferred from homology"/>
<name>A0A1D6HTP3_MAIZE</name>
<dbReference type="FunFam" id="2.40.50.140:FF:000007">
    <property type="entry name" value="40S ribosomal protein S23"/>
    <property type="match status" value="1"/>
</dbReference>
<evidence type="ECO:0000256" key="3">
    <source>
        <dbReference type="ARBA" id="ARBA00023274"/>
    </source>
</evidence>
<sequence>MSMVAKMLQGPFGGPGCQNQEHEKHFEHFTPNMSKARNESAFPQDEIDSHREHFYNELTSDSIASKKPKIRKRENNNSVSSSAPNIPNTQDFITTFCEVVEDFCGKPKFLKMEIAVTVSMNKVEALYRLFKKIGNTFIDDGLINKALSNGKPTVVEFYANCGIEAKQPNSAIRKCARVQLVKDGKKIAAFVPNDGCLNYIEENDEVLIVGFGRNSSVWKKHSPLFTNYVDFLTKCPSIQIHRKYSTGGSTEKM</sequence>
<comment type="similarity">
    <text evidence="1">Belongs to the universal ribosomal protein uS12 family.</text>
</comment>
<dbReference type="GO" id="GO:0006412">
    <property type="term" value="P:translation"/>
    <property type="evidence" value="ECO:0007669"/>
    <property type="project" value="InterPro"/>
</dbReference>